<dbReference type="AlphaFoldDB" id="A0A9J6G0E2"/>
<proteinExistence type="predicted"/>
<evidence type="ECO:0008006" key="5">
    <source>
        <dbReference type="Google" id="ProtNLM"/>
    </source>
</evidence>
<keyword evidence="4" id="KW-1185">Reference proteome</keyword>
<feature type="chain" id="PRO_5039948516" description="Secreted protein" evidence="2">
    <location>
        <begin position="24"/>
        <end position="104"/>
    </location>
</feature>
<accession>A0A9J6G0E2</accession>
<feature type="region of interest" description="Disordered" evidence="1">
    <location>
        <begin position="52"/>
        <end position="104"/>
    </location>
</feature>
<reference evidence="3 4" key="1">
    <citation type="journal article" date="2020" name="Cell">
        <title>Large-Scale Comparative Analyses of Tick Genomes Elucidate Their Genetic Diversity and Vector Capacities.</title>
        <authorList>
            <consortium name="Tick Genome and Microbiome Consortium (TIGMIC)"/>
            <person name="Jia N."/>
            <person name="Wang J."/>
            <person name="Shi W."/>
            <person name="Du L."/>
            <person name="Sun Y."/>
            <person name="Zhan W."/>
            <person name="Jiang J.F."/>
            <person name="Wang Q."/>
            <person name="Zhang B."/>
            <person name="Ji P."/>
            <person name="Bell-Sakyi L."/>
            <person name="Cui X.M."/>
            <person name="Yuan T.T."/>
            <person name="Jiang B.G."/>
            <person name="Yang W.F."/>
            <person name="Lam T.T."/>
            <person name="Chang Q.C."/>
            <person name="Ding S.J."/>
            <person name="Wang X.J."/>
            <person name="Zhu J.G."/>
            <person name="Ruan X.D."/>
            <person name="Zhao L."/>
            <person name="Wei J.T."/>
            <person name="Ye R.Z."/>
            <person name="Que T.C."/>
            <person name="Du C.H."/>
            <person name="Zhou Y.H."/>
            <person name="Cheng J.X."/>
            <person name="Dai P.F."/>
            <person name="Guo W.B."/>
            <person name="Han X.H."/>
            <person name="Huang E.J."/>
            <person name="Li L.F."/>
            <person name="Wei W."/>
            <person name="Gao Y.C."/>
            <person name="Liu J.Z."/>
            <person name="Shao H.Z."/>
            <person name="Wang X."/>
            <person name="Wang C.C."/>
            <person name="Yang T.C."/>
            <person name="Huo Q.B."/>
            <person name="Li W."/>
            <person name="Chen H.Y."/>
            <person name="Chen S.E."/>
            <person name="Zhou L.G."/>
            <person name="Ni X.B."/>
            <person name="Tian J.H."/>
            <person name="Sheng Y."/>
            <person name="Liu T."/>
            <person name="Pan Y.S."/>
            <person name="Xia L.Y."/>
            <person name="Li J."/>
            <person name="Zhao F."/>
            <person name="Cao W.C."/>
        </authorList>
    </citation>
    <scope>NUCLEOTIDE SEQUENCE [LARGE SCALE GENOMIC DNA]</scope>
    <source>
        <strain evidence="3">HaeL-2018</strain>
    </source>
</reference>
<evidence type="ECO:0000313" key="3">
    <source>
        <dbReference type="EMBL" id="KAH9368701.1"/>
    </source>
</evidence>
<evidence type="ECO:0000256" key="1">
    <source>
        <dbReference type="SAM" id="MobiDB-lite"/>
    </source>
</evidence>
<evidence type="ECO:0000256" key="2">
    <source>
        <dbReference type="SAM" id="SignalP"/>
    </source>
</evidence>
<dbReference type="VEuPathDB" id="VectorBase:HLOH_052073"/>
<dbReference type="EMBL" id="JABSTR010000004">
    <property type="protein sequence ID" value="KAH9368701.1"/>
    <property type="molecule type" value="Genomic_DNA"/>
</dbReference>
<dbReference type="Proteomes" id="UP000821853">
    <property type="component" value="Chromosome 2"/>
</dbReference>
<name>A0A9J6G0E2_HAELO</name>
<organism evidence="3 4">
    <name type="scientific">Haemaphysalis longicornis</name>
    <name type="common">Bush tick</name>
    <dbReference type="NCBI Taxonomy" id="44386"/>
    <lineage>
        <taxon>Eukaryota</taxon>
        <taxon>Metazoa</taxon>
        <taxon>Ecdysozoa</taxon>
        <taxon>Arthropoda</taxon>
        <taxon>Chelicerata</taxon>
        <taxon>Arachnida</taxon>
        <taxon>Acari</taxon>
        <taxon>Parasitiformes</taxon>
        <taxon>Ixodida</taxon>
        <taxon>Ixodoidea</taxon>
        <taxon>Ixodidae</taxon>
        <taxon>Haemaphysalinae</taxon>
        <taxon>Haemaphysalis</taxon>
    </lineage>
</organism>
<comment type="caution">
    <text evidence="3">The sequence shown here is derived from an EMBL/GenBank/DDBJ whole genome shotgun (WGS) entry which is preliminary data.</text>
</comment>
<gene>
    <name evidence="3" type="ORF">HPB48_004720</name>
</gene>
<sequence length="104" mass="11412">MGSPHSSFIFLLLIAKLFIQCTGQNSSHFASFFRAPWAFKASDMCDSAKDCLTPRSSPRYQPEASRAPQARHRLLRGRAPDPDADRASPLPPNSIAAASLPRTQ</sequence>
<protein>
    <recommendedName>
        <fullName evidence="5">Secreted protein</fullName>
    </recommendedName>
</protein>
<evidence type="ECO:0000313" key="4">
    <source>
        <dbReference type="Proteomes" id="UP000821853"/>
    </source>
</evidence>
<keyword evidence="2" id="KW-0732">Signal</keyword>
<feature type="signal peptide" evidence="2">
    <location>
        <begin position="1"/>
        <end position="23"/>
    </location>
</feature>